<dbReference type="SUPFAM" id="SSF48498">
    <property type="entry name" value="Tetracyclin repressor-like, C-terminal domain"/>
    <property type="match status" value="1"/>
</dbReference>
<evidence type="ECO:0000259" key="3">
    <source>
        <dbReference type="PROSITE" id="PS50977"/>
    </source>
</evidence>
<dbReference type="PANTHER" id="PTHR30055">
    <property type="entry name" value="HTH-TYPE TRANSCRIPTIONAL REGULATOR RUTR"/>
    <property type="match status" value="1"/>
</dbReference>
<evidence type="ECO:0000256" key="2">
    <source>
        <dbReference type="PROSITE-ProRule" id="PRU00335"/>
    </source>
</evidence>
<organism evidence="4 5">
    <name type="scientific">Halalkalibacter hemicellulosilyticusJCM 9152</name>
    <dbReference type="NCBI Taxonomy" id="1236971"/>
    <lineage>
        <taxon>Bacteria</taxon>
        <taxon>Bacillati</taxon>
        <taxon>Bacillota</taxon>
        <taxon>Bacilli</taxon>
        <taxon>Bacillales</taxon>
        <taxon>Bacillaceae</taxon>
        <taxon>Halalkalibacter</taxon>
    </lineage>
</organism>
<protein>
    <submittedName>
        <fullName evidence="4">Transcriptional regulator</fullName>
    </submittedName>
</protein>
<feature type="DNA-binding region" description="H-T-H motif" evidence="2">
    <location>
        <begin position="33"/>
        <end position="52"/>
    </location>
</feature>
<dbReference type="EMBL" id="BAUU01000026">
    <property type="protein sequence ID" value="GAE31960.1"/>
    <property type="molecule type" value="Genomic_DNA"/>
</dbReference>
<dbReference type="Proteomes" id="UP000018895">
    <property type="component" value="Unassembled WGS sequence"/>
</dbReference>
<keyword evidence="1 2" id="KW-0238">DNA-binding</keyword>
<comment type="caution">
    <text evidence="4">The sequence shown here is derived from an EMBL/GenBank/DDBJ whole genome shotgun (WGS) entry which is preliminary data.</text>
</comment>
<accession>W4QIM2</accession>
<gene>
    <name evidence="4" type="ORF">JCM9152_3462</name>
</gene>
<reference evidence="4" key="1">
    <citation type="journal article" date="2014" name="Genome Announc.">
        <title>Draft Genome Sequences of Three Alkaliphilic Bacillus Strains, Bacillus wakoensis JCM 9140T, Bacillus akibai JCM 9157T, and Bacillus hemicellulosilyticus JCM 9152T.</title>
        <authorList>
            <person name="Yuki M."/>
            <person name="Oshima K."/>
            <person name="Suda W."/>
            <person name="Oshida Y."/>
            <person name="Kitamura K."/>
            <person name="Iida T."/>
            <person name="Hattori M."/>
            <person name="Ohkuma M."/>
        </authorList>
    </citation>
    <scope>NUCLEOTIDE SEQUENCE [LARGE SCALE GENOMIC DNA]</scope>
    <source>
        <strain evidence="4">JCM 9152</strain>
    </source>
</reference>
<evidence type="ECO:0000313" key="4">
    <source>
        <dbReference type="EMBL" id="GAE31960.1"/>
    </source>
</evidence>
<name>W4QIM2_9BACI</name>
<feature type="domain" description="HTH tetR-type" evidence="3">
    <location>
        <begin position="10"/>
        <end position="70"/>
    </location>
</feature>
<dbReference type="GO" id="GO:0000976">
    <property type="term" value="F:transcription cis-regulatory region binding"/>
    <property type="evidence" value="ECO:0007669"/>
    <property type="project" value="TreeGrafter"/>
</dbReference>
<proteinExistence type="predicted"/>
<dbReference type="STRING" id="1236971.JCM9152_3462"/>
<dbReference type="InterPro" id="IPR009057">
    <property type="entry name" value="Homeodomain-like_sf"/>
</dbReference>
<evidence type="ECO:0000256" key="1">
    <source>
        <dbReference type="ARBA" id="ARBA00023125"/>
    </source>
</evidence>
<sequence length="190" mass="22036">MAARKAVDQELTREKILETARDLFVSKGYQHVTMRHIAQLLGYSHGSLYYHFKNKAELFYSLVEKDFGILNETLDTFIKEDTDVETKLKRILLGYIEFGIKHPNHYRIMFLLQDDDLQTELQQEPNVTYEKFASALHTLCGSKVTPMIIWSLFLSLHGFVVHYCGQPEQTYDDVKGMAASHVRFLMKGLL</sequence>
<dbReference type="InterPro" id="IPR001647">
    <property type="entry name" value="HTH_TetR"/>
</dbReference>
<dbReference type="Pfam" id="PF00440">
    <property type="entry name" value="TetR_N"/>
    <property type="match status" value="1"/>
</dbReference>
<keyword evidence="5" id="KW-1185">Reference proteome</keyword>
<dbReference type="Gene3D" id="1.10.357.10">
    <property type="entry name" value="Tetracycline Repressor, domain 2"/>
    <property type="match status" value="1"/>
</dbReference>
<dbReference type="SUPFAM" id="SSF46689">
    <property type="entry name" value="Homeodomain-like"/>
    <property type="match status" value="1"/>
</dbReference>
<dbReference type="OrthoDB" id="9815924at2"/>
<dbReference type="RefSeq" id="WP_035346196.1">
    <property type="nucleotide sequence ID" value="NZ_BAUU01000026.1"/>
</dbReference>
<dbReference type="PRINTS" id="PR00455">
    <property type="entry name" value="HTHTETR"/>
</dbReference>
<dbReference type="InterPro" id="IPR036271">
    <property type="entry name" value="Tet_transcr_reg_TetR-rel_C_sf"/>
</dbReference>
<dbReference type="InterPro" id="IPR050109">
    <property type="entry name" value="HTH-type_TetR-like_transc_reg"/>
</dbReference>
<evidence type="ECO:0000313" key="5">
    <source>
        <dbReference type="Proteomes" id="UP000018895"/>
    </source>
</evidence>
<dbReference type="PANTHER" id="PTHR30055:SF212">
    <property type="entry name" value="TETR-FAMILY FAMILY TRANSCRIPTIONAL REGULATOR"/>
    <property type="match status" value="1"/>
</dbReference>
<dbReference type="AlphaFoldDB" id="W4QIM2"/>
<dbReference type="PROSITE" id="PS50977">
    <property type="entry name" value="HTH_TETR_2"/>
    <property type="match status" value="1"/>
</dbReference>
<dbReference type="GO" id="GO:0003700">
    <property type="term" value="F:DNA-binding transcription factor activity"/>
    <property type="evidence" value="ECO:0007669"/>
    <property type="project" value="TreeGrafter"/>
</dbReference>